<feature type="region of interest" description="Disordered" evidence="1">
    <location>
        <begin position="94"/>
        <end position="144"/>
    </location>
</feature>
<gene>
    <name evidence="2" type="ORF">DFH08DRAFT_815092</name>
</gene>
<evidence type="ECO:0000313" key="2">
    <source>
        <dbReference type="EMBL" id="KAJ7331014.1"/>
    </source>
</evidence>
<reference evidence="2" key="1">
    <citation type="submission" date="2023-03" db="EMBL/GenBank/DDBJ databases">
        <title>Massive genome expansion in bonnet fungi (Mycena s.s.) driven by repeated elements and novel gene families across ecological guilds.</title>
        <authorList>
            <consortium name="Lawrence Berkeley National Laboratory"/>
            <person name="Harder C.B."/>
            <person name="Miyauchi S."/>
            <person name="Viragh M."/>
            <person name="Kuo A."/>
            <person name="Thoen E."/>
            <person name="Andreopoulos B."/>
            <person name="Lu D."/>
            <person name="Skrede I."/>
            <person name="Drula E."/>
            <person name="Henrissat B."/>
            <person name="Morin E."/>
            <person name="Kohler A."/>
            <person name="Barry K."/>
            <person name="LaButti K."/>
            <person name="Morin E."/>
            <person name="Salamov A."/>
            <person name="Lipzen A."/>
            <person name="Mereny Z."/>
            <person name="Hegedus B."/>
            <person name="Baldrian P."/>
            <person name="Stursova M."/>
            <person name="Weitz H."/>
            <person name="Taylor A."/>
            <person name="Grigoriev I.V."/>
            <person name="Nagy L.G."/>
            <person name="Martin F."/>
            <person name="Kauserud H."/>
        </authorList>
    </citation>
    <scope>NUCLEOTIDE SEQUENCE</scope>
    <source>
        <strain evidence="2">CBHHK002</strain>
    </source>
</reference>
<dbReference type="AlphaFoldDB" id="A0AAD6ZNP1"/>
<evidence type="ECO:0000313" key="3">
    <source>
        <dbReference type="Proteomes" id="UP001218218"/>
    </source>
</evidence>
<comment type="caution">
    <text evidence="2">The sequence shown here is derived from an EMBL/GenBank/DDBJ whole genome shotgun (WGS) entry which is preliminary data.</text>
</comment>
<dbReference type="Proteomes" id="UP001218218">
    <property type="component" value="Unassembled WGS sequence"/>
</dbReference>
<name>A0AAD6ZNP1_9AGAR</name>
<proteinExistence type="predicted"/>
<dbReference type="EMBL" id="JARIHO010000036">
    <property type="protein sequence ID" value="KAJ7331014.1"/>
    <property type="molecule type" value="Genomic_DNA"/>
</dbReference>
<organism evidence="2 3">
    <name type="scientific">Mycena albidolilacea</name>
    <dbReference type="NCBI Taxonomy" id="1033008"/>
    <lineage>
        <taxon>Eukaryota</taxon>
        <taxon>Fungi</taxon>
        <taxon>Dikarya</taxon>
        <taxon>Basidiomycota</taxon>
        <taxon>Agaricomycotina</taxon>
        <taxon>Agaricomycetes</taxon>
        <taxon>Agaricomycetidae</taxon>
        <taxon>Agaricales</taxon>
        <taxon>Marasmiineae</taxon>
        <taxon>Mycenaceae</taxon>
        <taxon>Mycena</taxon>
    </lineage>
</organism>
<accession>A0AAD6ZNP1</accession>
<sequence length="144" mass="15791">MHHLINWGRNRLATSRLMFVSFDLGKRDQCSKDEGACPLGLCISGAKRWILHHPKKQNDLNNGQEECFNEDMGQLEYSPQTLHRNTAFELDPALEPNHHALGGSDYAMADYNVSGSDDVLPLPPPSPPAQPPDTSAPSDTSGPS</sequence>
<feature type="compositionally biased region" description="Pro residues" evidence="1">
    <location>
        <begin position="121"/>
        <end position="131"/>
    </location>
</feature>
<feature type="compositionally biased region" description="Low complexity" evidence="1">
    <location>
        <begin position="132"/>
        <end position="144"/>
    </location>
</feature>
<evidence type="ECO:0000256" key="1">
    <source>
        <dbReference type="SAM" id="MobiDB-lite"/>
    </source>
</evidence>
<protein>
    <submittedName>
        <fullName evidence="2">Uncharacterized protein</fullName>
    </submittedName>
</protein>
<keyword evidence="3" id="KW-1185">Reference proteome</keyword>